<evidence type="ECO:0000313" key="4">
    <source>
        <dbReference type="EMBL" id="SDD01971.1"/>
    </source>
</evidence>
<dbReference type="EMBL" id="FNEH01000040">
    <property type="protein sequence ID" value="SDJ27760.1"/>
    <property type="molecule type" value="Genomic_DNA"/>
</dbReference>
<feature type="domain" description="Tyr recombinase" evidence="2">
    <location>
        <begin position="3"/>
        <end position="177"/>
    </location>
</feature>
<gene>
    <name evidence="3" type="ORF">C8C78_1243</name>
    <name evidence="4" type="ORF">SAMN04488597_12245</name>
    <name evidence="5" type="ORF">SAMN04488598_1733</name>
    <name evidence="7" type="ORF">SAMN04515652_1662</name>
    <name evidence="6" type="ORF">SAMN04515654_1403</name>
</gene>
<dbReference type="EMBL" id="FOHG01000066">
    <property type="protein sequence ID" value="SET28547.1"/>
    <property type="molecule type" value="Genomic_DNA"/>
</dbReference>
<dbReference type="GO" id="GO:0015074">
    <property type="term" value="P:DNA integration"/>
    <property type="evidence" value="ECO:0007669"/>
    <property type="project" value="InterPro"/>
</dbReference>
<evidence type="ECO:0000313" key="6">
    <source>
        <dbReference type="EMBL" id="SDJ27760.1"/>
    </source>
</evidence>
<dbReference type="GO" id="GO:0006310">
    <property type="term" value="P:DNA recombination"/>
    <property type="evidence" value="ECO:0007669"/>
    <property type="project" value="UniProtKB-KW"/>
</dbReference>
<dbReference type="InterPro" id="IPR013762">
    <property type="entry name" value="Integrase-like_cat_sf"/>
</dbReference>
<evidence type="ECO:0000313" key="11">
    <source>
        <dbReference type="Proteomes" id="UP000247389"/>
    </source>
</evidence>
<dbReference type="AlphaFoldDB" id="A0A1G6RC04"/>
<dbReference type="Proteomes" id="UP000199519">
    <property type="component" value="Unassembled WGS sequence"/>
</dbReference>
<dbReference type="Proteomes" id="UP000247389">
    <property type="component" value="Unassembled WGS sequence"/>
</dbReference>
<reference evidence="3 11" key="3">
    <citation type="submission" date="2018-04" db="EMBL/GenBank/DDBJ databases">
        <title>Subsurface microbial communities from deep shales in Ohio and West Virginia, USA.</title>
        <authorList>
            <person name="Wrighton K."/>
        </authorList>
    </citation>
    <scope>NUCLEOTIDE SEQUENCE [LARGE SCALE GENOMIC DNA]</scope>
    <source>
        <strain evidence="3 11">MSL28</strain>
    </source>
</reference>
<dbReference type="EMBL" id="QICM01000024">
    <property type="protein sequence ID" value="PXV63390.1"/>
    <property type="molecule type" value="Genomic_DNA"/>
</dbReference>
<evidence type="ECO:0000313" key="7">
    <source>
        <dbReference type="EMBL" id="SET28547.1"/>
    </source>
</evidence>
<dbReference type="SUPFAM" id="SSF56349">
    <property type="entry name" value="DNA breaking-rejoining enzymes"/>
    <property type="match status" value="1"/>
</dbReference>
<keyword evidence="10" id="KW-1185">Reference proteome</keyword>
<evidence type="ECO:0000256" key="1">
    <source>
        <dbReference type="ARBA" id="ARBA00023172"/>
    </source>
</evidence>
<dbReference type="Proteomes" id="UP000198612">
    <property type="component" value="Unassembled WGS sequence"/>
</dbReference>
<dbReference type="EMBL" id="FMYT01000022">
    <property type="protein sequence ID" value="SDD01971.1"/>
    <property type="molecule type" value="Genomic_DNA"/>
</dbReference>
<dbReference type="STRING" id="54121.SAMN04515653_14116"/>
<reference evidence="6 9" key="1">
    <citation type="submission" date="2016-10" db="EMBL/GenBank/DDBJ databases">
        <authorList>
            <person name="de Groot N.N."/>
        </authorList>
    </citation>
    <scope>NUCLEOTIDE SEQUENCE [LARGE SCALE GENOMIC DNA]</scope>
    <source>
        <strain evidence="6 9">WG7</strain>
    </source>
</reference>
<evidence type="ECO:0000313" key="8">
    <source>
        <dbReference type="Proteomes" id="UP000198612"/>
    </source>
</evidence>
<evidence type="ECO:0000313" key="3">
    <source>
        <dbReference type="EMBL" id="PXV63390.1"/>
    </source>
</evidence>
<evidence type="ECO:0000313" key="12">
    <source>
        <dbReference type="Proteomes" id="UP000324896"/>
    </source>
</evidence>
<protein>
    <submittedName>
        <fullName evidence="4">Phage integrase family protein</fullName>
    </submittedName>
</protein>
<dbReference type="EMBL" id="FNBJ01000073">
    <property type="protein sequence ID" value="SDG26132.1"/>
    <property type="molecule type" value="Genomic_DNA"/>
</dbReference>
<organism evidence="4 12">
    <name type="scientific">Halanaerobium congolense</name>
    <dbReference type="NCBI Taxonomy" id="54121"/>
    <lineage>
        <taxon>Bacteria</taxon>
        <taxon>Bacillati</taxon>
        <taxon>Bacillota</taxon>
        <taxon>Clostridia</taxon>
        <taxon>Halanaerobiales</taxon>
        <taxon>Halanaerobiaceae</taxon>
        <taxon>Halanaerobium</taxon>
    </lineage>
</organism>
<dbReference type="PANTHER" id="PTHR30349:SF82">
    <property type="entry name" value="INTEGRASE_RECOMBINASE YOEC-RELATED"/>
    <property type="match status" value="1"/>
</dbReference>
<evidence type="ECO:0000313" key="9">
    <source>
        <dbReference type="Proteomes" id="UP000198945"/>
    </source>
</evidence>
<dbReference type="InterPro" id="IPR011010">
    <property type="entry name" value="DNA_brk_join_enz"/>
</dbReference>
<dbReference type="PROSITE" id="PS51898">
    <property type="entry name" value="TYR_RECOMBINASE"/>
    <property type="match status" value="1"/>
</dbReference>
<dbReference type="InterPro" id="IPR002104">
    <property type="entry name" value="Integrase_catalytic"/>
</dbReference>
<dbReference type="Proteomes" id="UP000198945">
    <property type="component" value="Unassembled WGS sequence"/>
</dbReference>
<dbReference type="PANTHER" id="PTHR30349">
    <property type="entry name" value="PHAGE INTEGRASE-RELATED"/>
    <property type="match status" value="1"/>
</dbReference>
<reference evidence="8 10" key="2">
    <citation type="submission" date="2016-10" db="EMBL/GenBank/DDBJ databases">
        <authorList>
            <person name="Varghese N."/>
            <person name="Submissions S."/>
        </authorList>
    </citation>
    <scope>NUCLEOTIDE SEQUENCE [LARGE SCALE GENOMIC DNA]</scope>
    <source>
        <strain evidence="4 12">WG10</strain>
        <strain evidence="5 10">WG2</strain>
        <strain evidence="7 8">WG5</strain>
    </source>
</reference>
<dbReference type="RefSeq" id="WP_073161069.1">
    <property type="nucleotide sequence ID" value="NZ_FMYT01000022.1"/>
</dbReference>
<proteinExistence type="predicted"/>
<evidence type="ECO:0000313" key="10">
    <source>
        <dbReference type="Proteomes" id="UP000199519"/>
    </source>
</evidence>
<evidence type="ECO:0000313" key="5">
    <source>
        <dbReference type="EMBL" id="SDG26132.1"/>
    </source>
</evidence>
<keyword evidence="1" id="KW-0233">DNA recombination</keyword>
<name>A0A1G6RC04_9FIRM</name>
<dbReference type="CDD" id="cd01192">
    <property type="entry name" value="INT_C_like_3"/>
    <property type="match status" value="1"/>
</dbReference>
<dbReference type="Proteomes" id="UP000324896">
    <property type="component" value="Unassembled WGS sequence"/>
</dbReference>
<dbReference type="Gene3D" id="1.10.443.10">
    <property type="entry name" value="Intergrase catalytic core"/>
    <property type="match status" value="1"/>
</dbReference>
<evidence type="ECO:0000259" key="2">
    <source>
        <dbReference type="PROSITE" id="PS51898"/>
    </source>
</evidence>
<dbReference type="OrthoDB" id="9788852at2"/>
<dbReference type="Pfam" id="PF00589">
    <property type="entry name" value="Phage_integrase"/>
    <property type="match status" value="1"/>
</dbReference>
<accession>A0A1G6RC04</accession>
<sequence length="181" mass="21324">MNKVEPIRDKDKIEEIKNILRQQSYRNYILFVLGINTGLRISDMLKLKVEDVRNKSHIVIREQKTSKNKRFLINSNLRRELEDYCQNMRGEEHLFQSRIGTNKPLTRFQAYRIFSETGRKAGLDNIGCHSTRKTFGYHHYQKNKDVALLQKLFNHSSPSITLDYIGITQDIMDSSIEDFTL</sequence>
<dbReference type="InterPro" id="IPR050090">
    <property type="entry name" value="Tyrosine_recombinase_XerCD"/>
</dbReference>
<dbReference type="GO" id="GO:0003677">
    <property type="term" value="F:DNA binding"/>
    <property type="evidence" value="ECO:0007669"/>
    <property type="project" value="InterPro"/>
</dbReference>